<evidence type="ECO:0000256" key="1">
    <source>
        <dbReference type="SAM" id="Coils"/>
    </source>
</evidence>
<dbReference type="Proteomes" id="UP000660070">
    <property type="component" value="Unassembled WGS sequence"/>
</dbReference>
<dbReference type="InterPro" id="IPR050640">
    <property type="entry name" value="Bact_2-comp_sensor_kinase"/>
</dbReference>
<evidence type="ECO:0000313" key="4">
    <source>
        <dbReference type="EMBL" id="MBF8456442.1"/>
    </source>
</evidence>
<reference evidence="4 5" key="1">
    <citation type="submission" date="2020-11" db="EMBL/GenBank/DDBJ databases">
        <title>Kaistella gelatinilytica sp. nov., a flavobacterium isolated from Antarctic Soil.</title>
        <authorList>
            <person name="Li J."/>
        </authorList>
    </citation>
    <scope>NUCLEOTIDE SEQUENCE [LARGE SCALE GENOMIC DNA]</scope>
    <source>
        <strain evidence="4 5">G5-32</strain>
    </source>
</reference>
<accession>A0ABS0F9S0</accession>
<keyword evidence="2" id="KW-1133">Transmembrane helix</keyword>
<keyword evidence="4" id="KW-0808">Transferase</keyword>
<organism evidence="4 5">
    <name type="scientific">Kaistella gelatinilytica</name>
    <dbReference type="NCBI Taxonomy" id="2787636"/>
    <lineage>
        <taxon>Bacteria</taxon>
        <taxon>Pseudomonadati</taxon>
        <taxon>Bacteroidota</taxon>
        <taxon>Flavobacteriia</taxon>
        <taxon>Flavobacteriales</taxon>
        <taxon>Weeksellaceae</taxon>
        <taxon>Chryseobacterium group</taxon>
        <taxon>Kaistella</taxon>
    </lineage>
</organism>
<sequence>MRTKKILLNSLFALLFIVIINTVQTYVLHITKRFGDIDFFKIGTHIFGVISCIISLLSTIISWKITSKIQLRKFSRIASAFVLSILIYAILQSIYYTVQRFLIYDLGTDFSMLVGNFVFTTVIFHLYISGLSLAYFYFEENAQTKINLQNTEKEKEILQFKILQKNLEPHFLFNNLSVLSGLVKKNPAEVEGFIEDFSDVYRYYLKHSEKELVSLKEELEFLKKYISLMKKRFRTAYHFEIELENESGYVLPCSLQLCVENAIKHNRGSEENPLQIIVTRNQDYIIVSNDFKPVDFTAGSGVGNQFLQKSYELNFGKKVNFKQTETLYTVEIPLI</sequence>
<feature type="domain" description="Signal transduction histidine kinase internal region" evidence="3">
    <location>
        <begin position="159"/>
        <end position="234"/>
    </location>
</feature>
<feature type="transmembrane region" description="Helical" evidence="2">
    <location>
        <begin position="77"/>
        <end position="97"/>
    </location>
</feature>
<dbReference type="GO" id="GO:0016301">
    <property type="term" value="F:kinase activity"/>
    <property type="evidence" value="ECO:0007669"/>
    <property type="project" value="UniProtKB-KW"/>
</dbReference>
<comment type="caution">
    <text evidence="4">The sequence shown here is derived from an EMBL/GenBank/DDBJ whole genome shotgun (WGS) entry which is preliminary data.</text>
</comment>
<gene>
    <name evidence="4" type="ORF">IV494_04535</name>
</gene>
<evidence type="ECO:0000313" key="5">
    <source>
        <dbReference type="Proteomes" id="UP000660070"/>
    </source>
</evidence>
<evidence type="ECO:0000259" key="3">
    <source>
        <dbReference type="Pfam" id="PF06580"/>
    </source>
</evidence>
<keyword evidence="5" id="KW-1185">Reference proteome</keyword>
<dbReference type="PANTHER" id="PTHR34220">
    <property type="entry name" value="SENSOR HISTIDINE KINASE YPDA"/>
    <property type="match status" value="1"/>
</dbReference>
<evidence type="ECO:0000256" key="2">
    <source>
        <dbReference type="SAM" id="Phobius"/>
    </source>
</evidence>
<dbReference type="InterPro" id="IPR010559">
    <property type="entry name" value="Sig_transdc_His_kin_internal"/>
</dbReference>
<keyword evidence="4" id="KW-0418">Kinase</keyword>
<keyword evidence="2" id="KW-0472">Membrane</keyword>
<dbReference type="Pfam" id="PF06580">
    <property type="entry name" value="His_kinase"/>
    <property type="match status" value="1"/>
</dbReference>
<proteinExistence type="predicted"/>
<name>A0ABS0F9S0_9FLAO</name>
<protein>
    <submittedName>
        <fullName evidence="4">Histidine kinase</fullName>
    </submittedName>
</protein>
<keyword evidence="1" id="KW-0175">Coiled coil</keyword>
<dbReference type="EMBL" id="JADPVI010000001">
    <property type="protein sequence ID" value="MBF8456442.1"/>
    <property type="molecule type" value="Genomic_DNA"/>
</dbReference>
<keyword evidence="2" id="KW-0812">Transmembrane</keyword>
<feature type="transmembrane region" description="Helical" evidence="2">
    <location>
        <begin position="7"/>
        <end position="30"/>
    </location>
</feature>
<dbReference type="RefSeq" id="WP_196078964.1">
    <property type="nucleotide sequence ID" value="NZ_JADPVI010000001.1"/>
</dbReference>
<feature type="coiled-coil region" evidence="1">
    <location>
        <begin position="205"/>
        <end position="232"/>
    </location>
</feature>
<feature type="transmembrane region" description="Helical" evidence="2">
    <location>
        <begin position="117"/>
        <end position="138"/>
    </location>
</feature>
<feature type="transmembrane region" description="Helical" evidence="2">
    <location>
        <begin position="42"/>
        <end position="65"/>
    </location>
</feature>
<dbReference type="PANTHER" id="PTHR34220:SF7">
    <property type="entry name" value="SENSOR HISTIDINE KINASE YPDA"/>
    <property type="match status" value="1"/>
</dbReference>